<keyword evidence="1" id="KW-0812">Transmembrane</keyword>
<evidence type="ECO:0000256" key="1">
    <source>
        <dbReference type="SAM" id="Phobius"/>
    </source>
</evidence>
<keyword evidence="1" id="KW-1133">Transmembrane helix</keyword>
<organism evidence="2 3">
    <name type="scientific">Chryseolinea lacunae</name>
    <dbReference type="NCBI Taxonomy" id="2801331"/>
    <lineage>
        <taxon>Bacteria</taxon>
        <taxon>Pseudomonadati</taxon>
        <taxon>Bacteroidota</taxon>
        <taxon>Cytophagia</taxon>
        <taxon>Cytophagales</taxon>
        <taxon>Fulvivirgaceae</taxon>
        <taxon>Chryseolinea</taxon>
    </lineage>
</organism>
<proteinExistence type="predicted"/>
<evidence type="ECO:0000313" key="3">
    <source>
        <dbReference type="Proteomes" id="UP000613030"/>
    </source>
</evidence>
<sequence length="428" mass="48462">MSATERDYIVLYRTQVEQRLMLGSSDGKVKQRDLEYLATHIESKCNVKLSISTLKRLWKDEYAQDPHPSTLDALASALDFADWQSFKKANAQNMIHAFPPVAPPAKKEQARSAMPWVVVVLVVIAGGTVAMLGFRSGKKTLTLPGNIPFRADKTVTHGVPNTVMFNYDVSNIDADSFFIQQSWNPRNRVRIDPKRNYLSSIYYTPGFHHARLMVNDSVVAFARVHIKTDGWFPMLKYDLTDNRAVYLDRKTMITAGAMAATEAQLKAANVDTQKEFFLRYYNSRDFEGVTSDAFDLETRVRGDSLMTQVCPLIELMMVCEEGIFFVPLTTKGCVSNLALQLGEVYQNGRDTNLSALGVPLHEWQTLRIRNENHEVTILLNGQPMHQLSYRNNFGKMVGFIYTFNVPGAVDFIRLRNGEGKVVYADEFD</sequence>
<keyword evidence="3" id="KW-1185">Reference proteome</keyword>
<comment type="caution">
    <text evidence="2">The sequence shown here is derived from an EMBL/GenBank/DDBJ whole genome shotgun (WGS) entry which is preliminary data.</text>
</comment>
<protein>
    <recommendedName>
        <fullName evidence="4">FecR protein domain-containing protein</fullName>
    </recommendedName>
</protein>
<accession>A0ABS1KVD4</accession>
<evidence type="ECO:0000313" key="2">
    <source>
        <dbReference type="EMBL" id="MBL0743158.1"/>
    </source>
</evidence>
<dbReference type="EMBL" id="JAERRB010000006">
    <property type="protein sequence ID" value="MBL0743158.1"/>
    <property type="molecule type" value="Genomic_DNA"/>
</dbReference>
<gene>
    <name evidence="2" type="ORF">JI741_18145</name>
</gene>
<reference evidence="2 3" key="1">
    <citation type="submission" date="2021-01" db="EMBL/GenBank/DDBJ databases">
        <title>Chryseolinea sp. Jin1 Genome sequencing and assembly.</title>
        <authorList>
            <person name="Kim I."/>
        </authorList>
    </citation>
    <scope>NUCLEOTIDE SEQUENCE [LARGE SCALE GENOMIC DNA]</scope>
    <source>
        <strain evidence="2 3">Jin1</strain>
    </source>
</reference>
<keyword evidence="1" id="KW-0472">Membrane</keyword>
<feature type="transmembrane region" description="Helical" evidence="1">
    <location>
        <begin position="113"/>
        <end position="134"/>
    </location>
</feature>
<dbReference type="RefSeq" id="WP_202012219.1">
    <property type="nucleotide sequence ID" value="NZ_JAERRB010000006.1"/>
</dbReference>
<name>A0ABS1KVD4_9BACT</name>
<dbReference type="Proteomes" id="UP000613030">
    <property type="component" value="Unassembled WGS sequence"/>
</dbReference>
<evidence type="ECO:0008006" key="4">
    <source>
        <dbReference type="Google" id="ProtNLM"/>
    </source>
</evidence>